<evidence type="ECO:0000256" key="1">
    <source>
        <dbReference type="SAM" id="SignalP"/>
    </source>
</evidence>
<accession>A0A2P1PQ71</accession>
<dbReference type="OrthoDB" id="2004167at2"/>
<dbReference type="RefSeq" id="WP_106890914.1">
    <property type="nucleotide sequence ID" value="NZ_CP027860.1"/>
</dbReference>
<feature type="chain" id="PRO_5015185382" evidence="1">
    <location>
        <begin position="26"/>
        <end position="311"/>
    </location>
</feature>
<feature type="signal peptide" evidence="1">
    <location>
        <begin position="1"/>
        <end position="25"/>
    </location>
</feature>
<dbReference type="Proteomes" id="UP000241074">
    <property type="component" value="Chromosome"/>
</dbReference>
<name>A0A2P1PQ71_9GAMM</name>
<dbReference type="Pfam" id="PF00561">
    <property type="entry name" value="Abhydrolase_1"/>
    <property type="match status" value="1"/>
</dbReference>
<evidence type="ECO:0000313" key="3">
    <source>
        <dbReference type="EMBL" id="AVP96989.1"/>
    </source>
</evidence>
<dbReference type="Gene3D" id="3.40.50.1820">
    <property type="entry name" value="alpha/beta hydrolase"/>
    <property type="match status" value="1"/>
</dbReference>
<evidence type="ECO:0000259" key="2">
    <source>
        <dbReference type="Pfam" id="PF00561"/>
    </source>
</evidence>
<sequence length="311" mass="33048">MTNRLLLKLFALLLACFSLLPEAQAQTNYTKTRYPIVLVHGLLGFDSLLGFYDYWYGMPSDLRSGGAKVHVANVSSSNYSEVRGEQLIRELDTLRAVYGYTKFNLIGHSHGGPTIRYVAAVRPDLVSSITSVGSPHKGSKVADALATTLPAGSPLRPLVAGFVDALSTLIEVLSGDNDPQYALGALASLSSAGSATFNARFPQGMPTTSCGQGAATVNGIKYYSWGGTSVLTNILDASDALMGTGALFFGFEQNDGLVGQCSSHLGVVLRDDYGWNHLDEVNQILGLRGLFASNPVSVTRAHANRLKNAGL</sequence>
<evidence type="ECO:0000313" key="4">
    <source>
        <dbReference type="Proteomes" id="UP000241074"/>
    </source>
</evidence>
<keyword evidence="4" id="KW-1185">Reference proteome</keyword>
<dbReference type="AlphaFoldDB" id="A0A2P1PQ71"/>
<dbReference type="SUPFAM" id="SSF53474">
    <property type="entry name" value="alpha/beta-Hydrolases"/>
    <property type="match status" value="1"/>
</dbReference>
<gene>
    <name evidence="3" type="ORF">C7S18_07160</name>
</gene>
<dbReference type="InterPro" id="IPR029058">
    <property type="entry name" value="AB_hydrolase_fold"/>
</dbReference>
<keyword evidence="1" id="KW-0732">Signal</keyword>
<reference evidence="3 4" key="1">
    <citation type="submission" date="2018-03" db="EMBL/GenBank/DDBJ databases">
        <title>Ahniella affigens gen. nov., sp. nov., a gammaproteobacterium isolated from sandy soil near a stream.</title>
        <authorList>
            <person name="Ko Y."/>
            <person name="Kim J.-H."/>
        </authorList>
    </citation>
    <scope>NUCLEOTIDE SEQUENCE [LARGE SCALE GENOMIC DNA]</scope>
    <source>
        <strain evidence="3 4">D13</strain>
    </source>
</reference>
<feature type="domain" description="AB hydrolase-1" evidence="2">
    <location>
        <begin position="34"/>
        <end position="233"/>
    </location>
</feature>
<protein>
    <submittedName>
        <fullName evidence="3">Lipase</fullName>
    </submittedName>
</protein>
<dbReference type="InterPro" id="IPR000073">
    <property type="entry name" value="AB_hydrolase_1"/>
</dbReference>
<dbReference type="EMBL" id="CP027860">
    <property type="protein sequence ID" value="AVP96989.1"/>
    <property type="molecule type" value="Genomic_DNA"/>
</dbReference>
<reference evidence="3 4" key="2">
    <citation type="submission" date="2018-03" db="EMBL/GenBank/DDBJ databases">
        <authorList>
            <person name="Keele B.F."/>
        </authorList>
    </citation>
    <scope>NUCLEOTIDE SEQUENCE [LARGE SCALE GENOMIC DNA]</scope>
    <source>
        <strain evidence="3 4">D13</strain>
    </source>
</reference>
<proteinExistence type="predicted"/>
<organism evidence="3 4">
    <name type="scientific">Ahniella affigens</name>
    <dbReference type="NCBI Taxonomy" id="2021234"/>
    <lineage>
        <taxon>Bacteria</taxon>
        <taxon>Pseudomonadati</taxon>
        <taxon>Pseudomonadota</taxon>
        <taxon>Gammaproteobacteria</taxon>
        <taxon>Lysobacterales</taxon>
        <taxon>Rhodanobacteraceae</taxon>
        <taxon>Ahniella</taxon>
    </lineage>
</organism>
<dbReference type="KEGG" id="xba:C7S18_07160"/>